<gene>
    <name evidence="4" type="ORF">ETSY2_05405</name>
</gene>
<protein>
    <recommendedName>
        <fullName evidence="3">ABC-type uncharacterized transport system domain-containing protein</fullName>
    </recommendedName>
</protein>
<feature type="transmembrane region" description="Helical" evidence="2">
    <location>
        <begin position="67"/>
        <end position="87"/>
    </location>
</feature>
<feature type="transmembrane region" description="Helical" evidence="2">
    <location>
        <begin position="513"/>
        <end position="533"/>
    </location>
</feature>
<evidence type="ECO:0000313" key="4">
    <source>
        <dbReference type="EMBL" id="ETX08438.1"/>
    </source>
</evidence>
<comment type="caution">
    <text evidence="4">The sequence shown here is derived from an EMBL/GenBank/DDBJ whole genome shotgun (WGS) entry which is preliminary data.</text>
</comment>
<keyword evidence="2" id="KW-1133">Transmembrane helix</keyword>
<feature type="transmembrane region" description="Helical" evidence="2">
    <location>
        <begin position="12"/>
        <end position="30"/>
    </location>
</feature>
<accession>W4MDZ6</accession>
<evidence type="ECO:0000256" key="1">
    <source>
        <dbReference type="SAM" id="MobiDB-lite"/>
    </source>
</evidence>
<organism evidence="4 5">
    <name type="scientific">Candidatus Entotheonella gemina</name>
    <dbReference type="NCBI Taxonomy" id="1429439"/>
    <lineage>
        <taxon>Bacteria</taxon>
        <taxon>Pseudomonadati</taxon>
        <taxon>Nitrospinota/Tectimicrobiota group</taxon>
        <taxon>Candidatus Tectimicrobiota</taxon>
        <taxon>Candidatus Entotheonellia</taxon>
        <taxon>Candidatus Entotheonellales</taxon>
        <taxon>Candidatus Entotheonellaceae</taxon>
        <taxon>Candidatus Entotheonella</taxon>
    </lineage>
</organism>
<dbReference type="Proteomes" id="UP000019140">
    <property type="component" value="Unassembled WGS sequence"/>
</dbReference>
<feature type="compositionally biased region" description="Low complexity" evidence="1">
    <location>
        <begin position="422"/>
        <end position="431"/>
    </location>
</feature>
<feature type="compositionally biased region" description="Polar residues" evidence="1">
    <location>
        <begin position="432"/>
        <end position="443"/>
    </location>
</feature>
<feature type="transmembrane region" description="Helical" evidence="2">
    <location>
        <begin position="36"/>
        <end position="55"/>
    </location>
</feature>
<dbReference type="AlphaFoldDB" id="W4MDZ6"/>
<feature type="region of interest" description="Disordered" evidence="1">
    <location>
        <begin position="396"/>
        <end position="451"/>
    </location>
</feature>
<feature type="domain" description="ABC-type uncharacterised transport system" evidence="3">
    <location>
        <begin position="205"/>
        <end position="466"/>
    </location>
</feature>
<dbReference type="EMBL" id="AZHX01000224">
    <property type="protein sequence ID" value="ETX08438.1"/>
    <property type="molecule type" value="Genomic_DNA"/>
</dbReference>
<dbReference type="HOGENOM" id="CLU_018716_0_0_7"/>
<proteinExistence type="predicted"/>
<dbReference type="InterPro" id="IPR019196">
    <property type="entry name" value="ABC_transp_unknown"/>
</dbReference>
<keyword evidence="2" id="KW-0812">Transmembrane</keyword>
<evidence type="ECO:0000256" key="2">
    <source>
        <dbReference type="SAM" id="Phobius"/>
    </source>
</evidence>
<name>W4MDZ6_9BACT</name>
<reference evidence="4 5" key="1">
    <citation type="journal article" date="2014" name="Nature">
        <title>An environmental bacterial taxon with a large and distinct metabolic repertoire.</title>
        <authorList>
            <person name="Wilson M.C."/>
            <person name="Mori T."/>
            <person name="Ruckert C."/>
            <person name="Uria A.R."/>
            <person name="Helf M.J."/>
            <person name="Takada K."/>
            <person name="Gernert C."/>
            <person name="Steffens U.A."/>
            <person name="Heycke N."/>
            <person name="Schmitt S."/>
            <person name="Rinke C."/>
            <person name="Helfrich E.J."/>
            <person name="Brachmann A.O."/>
            <person name="Gurgui C."/>
            <person name="Wakimoto T."/>
            <person name="Kracht M."/>
            <person name="Crusemann M."/>
            <person name="Hentschel U."/>
            <person name="Abe I."/>
            <person name="Matsunaga S."/>
            <person name="Kalinowski J."/>
            <person name="Takeyama H."/>
            <person name="Piel J."/>
        </authorList>
    </citation>
    <scope>NUCLEOTIDE SEQUENCE [LARGE SCALE GENOMIC DNA]</scope>
    <source>
        <strain evidence="5">TSY2</strain>
    </source>
</reference>
<evidence type="ECO:0000259" key="3">
    <source>
        <dbReference type="Pfam" id="PF09822"/>
    </source>
</evidence>
<feature type="compositionally biased region" description="Polar residues" evidence="1">
    <location>
        <begin position="396"/>
        <end position="405"/>
    </location>
</feature>
<dbReference type="Pfam" id="PF09822">
    <property type="entry name" value="ABC_transp_aux"/>
    <property type="match status" value="1"/>
</dbReference>
<sequence length="536" mass="59103">MNPNLYFRSGLILLAGMALLAAALSLYLILLETTLWIRLVAVAGGLLSAWGLFALRTELRALAHQRRGELILFTLGLVGVYMALGYFSVRYPFRFDLTEAGLHSLSEQTVTMLERLEKPVHIVFFHDPLMRETVERYELMAAHSGQVTIEFHDPTLNPAQARLLGVQFAGTAVMQSEDRKLQVHGSTETDIANGILRVSQGAKQLVCFLEGHGEADPFSMESHDHLEGAAGDHSHGLGAQYVLHERHGLAKAHHSLEALNYRVEKRTLVQRNLDLAACALLIVAGPKTALLPAEVEAIRAYLAVGGNAFFMLEPFVPTGLEPVIRDYGVVLDDTIVLDHASHYWADVSAPAVTTYNRHRITRDLPLTFYPGARSLSPTPDRVPGVAVTPIVSASKNSYGETTHNRAQYDPGEDLPGPNTLMVVVNRRPVNPSRQEPSDANRQSAAPEPKRSRMAVIGDADFATNSFFHFLGNGNLFLNTVNYLVAQENLIGIEPRTHDLPRLSMTNRQMKGTLVLSVLLMPAVLAVVGITVWWRQR</sequence>
<evidence type="ECO:0000313" key="5">
    <source>
        <dbReference type="Proteomes" id="UP000019140"/>
    </source>
</evidence>
<keyword evidence="2" id="KW-0472">Membrane</keyword>
<keyword evidence="5" id="KW-1185">Reference proteome</keyword>